<accession>A0A2S9Y804</accession>
<dbReference type="NCBIfam" id="TIGR01033">
    <property type="entry name" value="YebC/PmpR family DNA-binding transcriptional regulator"/>
    <property type="match status" value="1"/>
</dbReference>
<dbReference type="SUPFAM" id="SSF75625">
    <property type="entry name" value="YebC-like"/>
    <property type="match status" value="1"/>
</dbReference>
<dbReference type="HAMAP" id="MF_00693">
    <property type="entry name" value="Transcrip_reg_TACO1"/>
    <property type="match status" value="1"/>
</dbReference>
<keyword evidence="3 6" id="KW-0805">Transcription regulation</keyword>
<dbReference type="PANTHER" id="PTHR12532:SF6">
    <property type="entry name" value="TRANSCRIPTIONAL REGULATORY PROTEIN YEBC-RELATED"/>
    <property type="match status" value="1"/>
</dbReference>
<dbReference type="GO" id="GO:0005829">
    <property type="term" value="C:cytosol"/>
    <property type="evidence" value="ECO:0007669"/>
    <property type="project" value="TreeGrafter"/>
</dbReference>
<evidence type="ECO:0000313" key="9">
    <source>
        <dbReference type="EMBL" id="PRQ01240.1"/>
    </source>
</evidence>
<comment type="subcellular location">
    <subcellularLocation>
        <location evidence="6">Cytoplasm</location>
    </subcellularLocation>
</comment>
<evidence type="ECO:0000256" key="2">
    <source>
        <dbReference type="ARBA" id="ARBA00022490"/>
    </source>
</evidence>
<evidence type="ECO:0000256" key="6">
    <source>
        <dbReference type="HAMAP-Rule" id="MF_00693"/>
    </source>
</evidence>
<dbReference type="OrthoDB" id="9781053at2"/>
<keyword evidence="2 6" id="KW-0963">Cytoplasm</keyword>
<organism evidence="9 10">
    <name type="scientific">Enhygromyxa salina</name>
    <dbReference type="NCBI Taxonomy" id="215803"/>
    <lineage>
        <taxon>Bacteria</taxon>
        <taxon>Pseudomonadati</taxon>
        <taxon>Myxococcota</taxon>
        <taxon>Polyangia</taxon>
        <taxon>Nannocystales</taxon>
        <taxon>Nannocystaceae</taxon>
        <taxon>Enhygromyxa</taxon>
    </lineage>
</organism>
<dbReference type="Proteomes" id="UP000238823">
    <property type="component" value="Unassembled WGS sequence"/>
</dbReference>
<evidence type="ECO:0000256" key="1">
    <source>
        <dbReference type="ARBA" id="ARBA00008724"/>
    </source>
</evidence>
<keyword evidence="4 6" id="KW-0238">DNA-binding</keyword>
<name>A0A2S9Y804_9BACT</name>
<gene>
    <name evidence="9" type="ORF">ENSA7_58450</name>
</gene>
<dbReference type="AlphaFoldDB" id="A0A2S9Y804"/>
<reference evidence="9 10" key="1">
    <citation type="submission" date="2018-03" db="EMBL/GenBank/DDBJ databases">
        <title>Draft Genome Sequences of the Obligatory Marine Myxobacteria Enhygromyxa salina SWB007.</title>
        <authorList>
            <person name="Poehlein A."/>
            <person name="Moghaddam J.A."/>
            <person name="Harms H."/>
            <person name="Alanjari M."/>
            <person name="Koenig G.M."/>
            <person name="Daniel R."/>
            <person name="Schaeberle T.F."/>
        </authorList>
    </citation>
    <scope>NUCLEOTIDE SEQUENCE [LARGE SCALE GENOMIC DNA]</scope>
    <source>
        <strain evidence="9 10">SWB007</strain>
    </source>
</reference>
<dbReference type="PANTHER" id="PTHR12532">
    <property type="entry name" value="TRANSLATIONAL ACTIVATOR OF CYTOCHROME C OXIDASE 1"/>
    <property type="match status" value="1"/>
</dbReference>
<evidence type="ECO:0000256" key="5">
    <source>
        <dbReference type="ARBA" id="ARBA00023163"/>
    </source>
</evidence>
<evidence type="ECO:0000256" key="3">
    <source>
        <dbReference type="ARBA" id="ARBA00023015"/>
    </source>
</evidence>
<proteinExistence type="inferred from homology"/>
<dbReference type="RefSeq" id="WP_106092700.1">
    <property type="nucleotide sequence ID" value="NZ_PVNL01000117.1"/>
</dbReference>
<dbReference type="Gene3D" id="1.10.10.200">
    <property type="match status" value="1"/>
</dbReference>
<dbReference type="Pfam" id="PF01709">
    <property type="entry name" value="Transcrip_reg"/>
    <property type="match status" value="1"/>
</dbReference>
<dbReference type="NCBIfam" id="NF009044">
    <property type="entry name" value="PRK12378.1"/>
    <property type="match status" value="1"/>
</dbReference>
<comment type="caution">
    <text evidence="9">The sequence shown here is derived from an EMBL/GenBank/DDBJ whole genome shotgun (WGS) entry which is preliminary data.</text>
</comment>
<keyword evidence="5 6" id="KW-0804">Transcription</keyword>
<dbReference type="Gene3D" id="3.30.70.980">
    <property type="match status" value="2"/>
</dbReference>
<comment type="similarity">
    <text evidence="1 6">Belongs to the TACO1 family.</text>
</comment>
<dbReference type="InterPro" id="IPR029072">
    <property type="entry name" value="YebC-like"/>
</dbReference>
<dbReference type="InterPro" id="IPR002876">
    <property type="entry name" value="Transcrip_reg_TACO1-like"/>
</dbReference>
<feature type="domain" description="TACO1/YebC-like N-terminal" evidence="8">
    <location>
        <begin position="5"/>
        <end position="73"/>
    </location>
</feature>
<dbReference type="InterPro" id="IPR048300">
    <property type="entry name" value="TACO1_YebC-like_2nd/3rd_dom"/>
</dbReference>
<dbReference type="FunFam" id="1.10.10.200:FF:000004">
    <property type="entry name" value="Probable transcriptional regulatory protein BSBG_02618"/>
    <property type="match status" value="1"/>
</dbReference>
<dbReference type="InterPro" id="IPR049083">
    <property type="entry name" value="TACO1_YebC_N"/>
</dbReference>
<dbReference type="GO" id="GO:0003677">
    <property type="term" value="F:DNA binding"/>
    <property type="evidence" value="ECO:0007669"/>
    <property type="project" value="UniProtKB-UniRule"/>
</dbReference>
<dbReference type="InterPro" id="IPR026564">
    <property type="entry name" value="Transcrip_reg_TACO1-like_dom3"/>
</dbReference>
<dbReference type="Pfam" id="PF20772">
    <property type="entry name" value="TACO1_YebC_N"/>
    <property type="match status" value="1"/>
</dbReference>
<evidence type="ECO:0000313" key="10">
    <source>
        <dbReference type="Proteomes" id="UP000238823"/>
    </source>
</evidence>
<evidence type="ECO:0000256" key="4">
    <source>
        <dbReference type="ARBA" id="ARBA00023125"/>
    </source>
</evidence>
<feature type="domain" description="TACO1/YebC-like second and third" evidence="7">
    <location>
        <begin position="80"/>
        <end position="240"/>
    </location>
</feature>
<dbReference type="GO" id="GO:0006355">
    <property type="term" value="P:regulation of DNA-templated transcription"/>
    <property type="evidence" value="ECO:0007669"/>
    <property type="project" value="UniProtKB-UniRule"/>
</dbReference>
<sequence length="241" mass="26341">MGRTFENRKLAMLKRGDRDAKAFTRAGRQISMAVKAGGPDADNNPGLRRAIQNARAVNMPKDRIQGAIEKAAGLGDVDEYKTVFYEGYGPHGIALIVEAATDNPTRTVANVRFAFKKEDGNLGSTGSVAFMFDQFGVFRLDPEGLDRDELELTLIDHGLDQLDDGINDDGDPVLVLRCAREDFGNLQAGLDANKIAVASSGFEWVPKTTTELSDEQTDAVLKLIDRLEQDDDVQVVFHNLG</sequence>
<dbReference type="EMBL" id="PVNL01000117">
    <property type="protein sequence ID" value="PRQ01240.1"/>
    <property type="molecule type" value="Genomic_DNA"/>
</dbReference>
<evidence type="ECO:0000259" key="8">
    <source>
        <dbReference type="Pfam" id="PF20772"/>
    </source>
</evidence>
<dbReference type="InterPro" id="IPR017856">
    <property type="entry name" value="Integrase-like_N"/>
</dbReference>
<evidence type="ECO:0000259" key="7">
    <source>
        <dbReference type="Pfam" id="PF01709"/>
    </source>
</evidence>
<protein>
    <recommendedName>
        <fullName evidence="6">Probable transcriptional regulatory protein ENSA7_58450</fullName>
    </recommendedName>
</protein>